<gene>
    <name evidence="1" type="ORF">DPEC_G00278420</name>
</gene>
<keyword evidence="2" id="KW-1185">Reference proteome</keyword>
<dbReference type="Proteomes" id="UP001157502">
    <property type="component" value="Chromosome 25"/>
</dbReference>
<reference evidence="1" key="1">
    <citation type="submission" date="2021-05" db="EMBL/GenBank/DDBJ databases">
        <authorList>
            <person name="Pan Q."/>
            <person name="Jouanno E."/>
            <person name="Zahm M."/>
            <person name="Klopp C."/>
            <person name="Cabau C."/>
            <person name="Louis A."/>
            <person name="Berthelot C."/>
            <person name="Parey E."/>
            <person name="Roest Crollius H."/>
            <person name="Montfort J."/>
            <person name="Robinson-Rechavi M."/>
            <person name="Bouchez O."/>
            <person name="Lampietro C."/>
            <person name="Lopez Roques C."/>
            <person name="Donnadieu C."/>
            <person name="Postlethwait J."/>
            <person name="Bobe J."/>
            <person name="Dillon D."/>
            <person name="Chandos A."/>
            <person name="von Hippel F."/>
            <person name="Guiguen Y."/>
        </authorList>
    </citation>
    <scope>NUCLEOTIDE SEQUENCE</scope>
    <source>
        <strain evidence="1">YG-Jan2019</strain>
    </source>
</reference>
<accession>A0ACC2FM42</accession>
<dbReference type="EMBL" id="CM055752">
    <property type="protein sequence ID" value="KAJ7992425.1"/>
    <property type="molecule type" value="Genomic_DNA"/>
</dbReference>
<evidence type="ECO:0000313" key="2">
    <source>
        <dbReference type="Proteomes" id="UP001157502"/>
    </source>
</evidence>
<organism evidence="1 2">
    <name type="scientific">Dallia pectoralis</name>
    <name type="common">Alaska blackfish</name>
    <dbReference type="NCBI Taxonomy" id="75939"/>
    <lineage>
        <taxon>Eukaryota</taxon>
        <taxon>Metazoa</taxon>
        <taxon>Chordata</taxon>
        <taxon>Craniata</taxon>
        <taxon>Vertebrata</taxon>
        <taxon>Euteleostomi</taxon>
        <taxon>Actinopterygii</taxon>
        <taxon>Neopterygii</taxon>
        <taxon>Teleostei</taxon>
        <taxon>Protacanthopterygii</taxon>
        <taxon>Esociformes</taxon>
        <taxon>Umbridae</taxon>
        <taxon>Dallia</taxon>
    </lineage>
</organism>
<comment type="caution">
    <text evidence="1">The sequence shown here is derived from an EMBL/GenBank/DDBJ whole genome shotgun (WGS) entry which is preliminary data.</text>
</comment>
<proteinExistence type="predicted"/>
<protein>
    <submittedName>
        <fullName evidence="1">Uncharacterized protein</fullName>
    </submittedName>
</protein>
<evidence type="ECO:0000313" key="1">
    <source>
        <dbReference type="EMBL" id="KAJ7992425.1"/>
    </source>
</evidence>
<name>A0ACC2FM42_DALPE</name>
<sequence>MTKTSHFSPSLRAAGRGRRGWPAGAARKNPVCFGGRRRRRCRDVFAHLRGVLRLLTVCCSCAPVEPRGQEVNEFTSLANIQMVVPVCSRQSKRSVLQTSFGHPAFAGFYIFHPADYMKFI</sequence>